<dbReference type="EMBL" id="CP042914">
    <property type="protein sequence ID" value="QEG40403.1"/>
    <property type="molecule type" value="Genomic_DNA"/>
</dbReference>
<name>A0A5B9R238_9BACT</name>
<organism evidence="3 4">
    <name type="scientific">Roseimaritima ulvae</name>
    <dbReference type="NCBI Taxonomy" id="980254"/>
    <lineage>
        <taxon>Bacteria</taxon>
        <taxon>Pseudomonadati</taxon>
        <taxon>Planctomycetota</taxon>
        <taxon>Planctomycetia</taxon>
        <taxon>Pirellulales</taxon>
        <taxon>Pirellulaceae</taxon>
        <taxon>Roseimaritima</taxon>
    </lineage>
</organism>
<dbReference type="PANTHER" id="PTHR43019">
    <property type="entry name" value="SERINE ENDOPROTEASE DEGS"/>
    <property type="match status" value="1"/>
</dbReference>
<dbReference type="AlphaFoldDB" id="A0A5B9R238"/>
<feature type="region of interest" description="Disordered" evidence="1">
    <location>
        <begin position="292"/>
        <end position="333"/>
    </location>
</feature>
<dbReference type="PANTHER" id="PTHR43019:SF23">
    <property type="entry name" value="PROTEASE DO-LIKE 5, CHLOROPLASTIC"/>
    <property type="match status" value="1"/>
</dbReference>
<keyword evidence="2" id="KW-0472">Membrane</keyword>
<keyword evidence="2" id="KW-1133">Transmembrane helix</keyword>
<sequence>MKPNEPNLNSPHPARSRVIATELAYAIGSLIGVVAFLWILAGAVPNCFGQEAGPRLVGVTIEHPRKVDRLHAGPSGRANKWRKVSLSTVPKSVIQAASATVRVRFPAGNGDNVGTGVYLGDGLYLTAFHVGRGTSGKGTVSFRDGGYDHAVAVKSDPDADLLLLQGSIRAEMPCVALHDANLQQGDMAFLAGTAKGSLDMWHGPVTGYWDTDTGASDWMSIDGSATEGDSGGPVFTETGRLCGVLWGGDGRETMASNCGRIRRFLLPWNARLAAWQESQCQGSVCYPSQIPHQQPRQQRLPTAPNRQTIPSTGQPTPVPSGVARQPSASPSVPQISDEAIAAHLFDQMKNHSALFKGEKGDKGEPGPKGDPGPEGQITSQHLKSVVFAVTDQLRNDSNLKGEPGKDGRDGVSPTLDIDAIAAQVLARLPPIPVQTYDRQNQLIDTEYYPFGTPIKLRYGLVE</sequence>
<dbReference type="KEGG" id="rul:UC8_24150"/>
<reference evidence="3 4" key="1">
    <citation type="submission" date="2019-08" db="EMBL/GenBank/DDBJ databases">
        <title>Deep-cultivation of Planctomycetes and their phenomic and genomic characterization uncovers novel biology.</title>
        <authorList>
            <person name="Wiegand S."/>
            <person name="Jogler M."/>
            <person name="Boedeker C."/>
            <person name="Pinto D."/>
            <person name="Vollmers J."/>
            <person name="Rivas-Marin E."/>
            <person name="Kohn T."/>
            <person name="Peeters S.H."/>
            <person name="Heuer A."/>
            <person name="Rast P."/>
            <person name="Oberbeckmann S."/>
            <person name="Bunk B."/>
            <person name="Jeske O."/>
            <person name="Meyerdierks A."/>
            <person name="Storesund J.E."/>
            <person name="Kallscheuer N."/>
            <person name="Luecker S."/>
            <person name="Lage O.M."/>
            <person name="Pohl T."/>
            <person name="Merkel B.J."/>
            <person name="Hornburger P."/>
            <person name="Mueller R.-W."/>
            <person name="Bruemmer F."/>
            <person name="Labrenz M."/>
            <person name="Spormann A.M."/>
            <person name="Op den Camp H."/>
            <person name="Overmann J."/>
            <person name="Amann R."/>
            <person name="Jetten M.S.M."/>
            <person name="Mascher T."/>
            <person name="Medema M.H."/>
            <person name="Devos D.P."/>
            <person name="Kaster A.-K."/>
            <person name="Ovreas L."/>
            <person name="Rohde M."/>
            <person name="Galperin M.Y."/>
            <person name="Jogler C."/>
        </authorList>
    </citation>
    <scope>NUCLEOTIDE SEQUENCE [LARGE SCALE GENOMIC DNA]</scope>
    <source>
        <strain evidence="3 4">UC8</strain>
    </source>
</reference>
<dbReference type="Proteomes" id="UP000325286">
    <property type="component" value="Chromosome"/>
</dbReference>
<feature type="compositionally biased region" description="Basic and acidic residues" evidence="1">
    <location>
        <begin position="356"/>
        <end position="367"/>
    </location>
</feature>
<feature type="compositionally biased region" description="Polar residues" evidence="1">
    <location>
        <begin position="292"/>
        <end position="315"/>
    </location>
</feature>
<gene>
    <name evidence="3" type="ORF">UC8_24150</name>
</gene>
<feature type="region of interest" description="Disordered" evidence="1">
    <location>
        <begin position="355"/>
        <end position="377"/>
    </location>
</feature>
<feature type="transmembrane region" description="Helical" evidence="2">
    <location>
        <begin position="23"/>
        <end position="41"/>
    </location>
</feature>
<evidence type="ECO:0000313" key="3">
    <source>
        <dbReference type="EMBL" id="QEG40403.1"/>
    </source>
</evidence>
<evidence type="ECO:0008006" key="5">
    <source>
        <dbReference type="Google" id="ProtNLM"/>
    </source>
</evidence>
<evidence type="ECO:0000313" key="4">
    <source>
        <dbReference type="Proteomes" id="UP000325286"/>
    </source>
</evidence>
<dbReference type="Pfam" id="PF13365">
    <property type="entry name" value="Trypsin_2"/>
    <property type="match status" value="1"/>
</dbReference>
<keyword evidence="4" id="KW-1185">Reference proteome</keyword>
<accession>A0A5B9R238</accession>
<keyword evidence="2" id="KW-0812">Transmembrane</keyword>
<dbReference type="Gene3D" id="2.40.10.120">
    <property type="match status" value="1"/>
</dbReference>
<dbReference type="InterPro" id="IPR009003">
    <property type="entry name" value="Peptidase_S1_PA"/>
</dbReference>
<evidence type="ECO:0000256" key="2">
    <source>
        <dbReference type="SAM" id="Phobius"/>
    </source>
</evidence>
<dbReference type="SUPFAM" id="SSF50494">
    <property type="entry name" value="Trypsin-like serine proteases"/>
    <property type="match status" value="1"/>
</dbReference>
<evidence type="ECO:0000256" key="1">
    <source>
        <dbReference type="SAM" id="MobiDB-lite"/>
    </source>
</evidence>
<proteinExistence type="predicted"/>
<protein>
    <recommendedName>
        <fullName evidence="5">Trypsin</fullName>
    </recommendedName>
</protein>